<name>A0A415S7N6_MEDGN</name>
<accession>A0A415S7N6</accession>
<evidence type="ECO:0000313" key="3">
    <source>
        <dbReference type="Proteomes" id="UP000285610"/>
    </source>
</evidence>
<gene>
    <name evidence="2" type="ORF">DWZ50_12685</name>
</gene>
<proteinExistence type="predicted"/>
<protein>
    <submittedName>
        <fullName evidence="2">Uncharacterized protein</fullName>
    </submittedName>
</protein>
<feature type="region of interest" description="Disordered" evidence="1">
    <location>
        <begin position="1"/>
        <end position="21"/>
    </location>
</feature>
<sequence length="109" mass="11003">MPCPGAFPVMPGGSTEGSHPSVRGAGAAAHCWGQGATPSGRVQGVSACAVCRGGEPLLRCPEVENLGPGKVDACVNLYWVLPDAKFAGFAASPPFPGPGNIFAGRREIV</sequence>
<comment type="caution">
    <text evidence="2">The sequence shown here is derived from an EMBL/GenBank/DDBJ whole genome shotgun (WGS) entry which is preliminary data.</text>
</comment>
<dbReference type="AlphaFoldDB" id="A0A415S7N6"/>
<organism evidence="2 3">
    <name type="scientific">Mediterraneibacter gnavus</name>
    <name type="common">Ruminococcus gnavus</name>
    <dbReference type="NCBI Taxonomy" id="33038"/>
    <lineage>
        <taxon>Bacteria</taxon>
        <taxon>Bacillati</taxon>
        <taxon>Bacillota</taxon>
        <taxon>Clostridia</taxon>
        <taxon>Lachnospirales</taxon>
        <taxon>Lachnospiraceae</taxon>
        <taxon>Mediterraneibacter</taxon>
    </lineage>
</organism>
<evidence type="ECO:0000313" key="2">
    <source>
        <dbReference type="EMBL" id="RHM73348.1"/>
    </source>
</evidence>
<evidence type="ECO:0000256" key="1">
    <source>
        <dbReference type="SAM" id="MobiDB-lite"/>
    </source>
</evidence>
<dbReference type="Proteomes" id="UP000285610">
    <property type="component" value="Unassembled WGS sequence"/>
</dbReference>
<reference evidence="2 3" key="1">
    <citation type="submission" date="2018-08" db="EMBL/GenBank/DDBJ databases">
        <title>A genome reference for cultivated species of the human gut microbiota.</title>
        <authorList>
            <person name="Zou Y."/>
            <person name="Xue W."/>
            <person name="Luo G."/>
        </authorList>
    </citation>
    <scope>NUCLEOTIDE SEQUENCE [LARGE SCALE GENOMIC DNA]</scope>
    <source>
        <strain evidence="2 3">AF33-12</strain>
    </source>
</reference>
<dbReference type="EMBL" id="QRQE01000032">
    <property type="protein sequence ID" value="RHM73348.1"/>
    <property type="molecule type" value="Genomic_DNA"/>
</dbReference>